<dbReference type="InterPro" id="IPR011047">
    <property type="entry name" value="Quinoprotein_ADH-like_sf"/>
</dbReference>
<keyword evidence="2" id="KW-1185">Reference proteome</keyword>
<dbReference type="Gene3D" id="2.130.10.10">
    <property type="entry name" value="YVTN repeat-like/Quinoprotein amine dehydrogenase"/>
    <property type="match status" value="1"/>
</dbReference>
<dbReference type="EMBL" id="FOCX01000076">
    <property type="protein sequence ID" value="SEP30958.1"/>
    <property type="molecule type" value="Genomic_DNA"/>
</dbReference>
<proteinExistence type="predicted"/>
<name>A0A1H8WV45_9EURY</name>
<dbReference type="AlphaFoldDB" id="A0A1H8WV45"/>
<evidence type="ECO:0000313" key="1">
    <source>
        <dbReference type="EMBL" id="SEP30958.1"/>
    </source>
</evidence>
<dbReference type="Proteomes" id="UP000198775">
    <property type="component" value="Unassembled WGS sequence"/>
</dbReference>
<dbReference type="SUPFAM" id="SSF50998">
    <property type="entry name" value="Quinoprotein alcohol dehydrogenase-like"/>
    <property type="match status" value="1"/>
</dbReference>
<dbReference type="PROSITE" id="PS51318">
    <property type="entry name" value="TAT"/>
    <property type="match status" value="1"/>
</dbReference>
<evidence type="ECO:0000313" key="2">
    <source>
        <dbReference type="Proteomes" id="UP000198775"/>
    </source>
</evidence>
<sequence length="461" mass="48828">MNNQSRRDVLKRLGEGALAVTGLGTVQEIEVSETLPGLAQSSVDAQTASTTGGQFMGDSMNTGYLGAGITPTGVKEVHRKPSQDFVWRSPTASSQGVFAAPYEGRVEVLDNKANMIQEFSAMGRPTHPIFEGNIVSWADGEAIKGFDYTTGEKIGEISVISPGEDMFKAGGSAFAPVAFSSGTAISKFDPTTINAESGLGSYDGASPKTYLTENGDFIYYAAAGNSSGLAKHRVSDDMIVERNSDFDSTSRGYSMDGENIFLSGESKLKVFDTNGLERLDESPLSAIGDVIPVLVQEENQTKVYVGDNNGLMKGFTFDGSLTEDWTFETGDGVVEAVGMGDAIVASTNGDTYGVNRHTGELLWSVEDEIGSERGGRLGLPYSNFLPLADKRGGFSVLEFETVSDGISALPSNLQRFDTNGQAGIQADEIINAIVAYNSGSQIGGQPVSATDVVDLIVEYNS</sequence>
<reference evidence="2" key="1">
    <citation type="submission" date="2016-10" db="EMBL/GenBank/DDBJ databases">
        <authorList>
            <person name="Varghese N."/>
            <person name="Submissions S."/>
        </authorList>
    </citation>
    <scope>NUCLEOTIDE SEQUENCE [LARGE SCALE GENOMIC DNA]</scope>
    <source>
        <strain evidence="2">IBRC-M 10043</strain>
    </source>
</reference>
<gene>
    <name evidence="1" type="ORF">SAMN05216388_10762</name>
</gene>
<evidence type="ECO:0008006" key="3">
    <source>
        <dbReference type="Google" id="ProtNLM"/>
    </source>
</evidence>
<protein>
    <recommendedName>
        <fullName evidence="3">PQQ-like domain-containing protein</fullName>
    </recommendedName>
</protein>
<dbReference type="InterPro" id="IPR015943">
    <property type="entry name" value="WD40/YVTN_repeat-like_dom_sf"/>
</dbReference>
<dbReference type="InterPro" id="IPR006311">
    <property type="entry name" value="TAT_signal"/>
</dbReference>
<organism evidence="1 2">
    <name type="scientific">Halorientalis persicus</name>
    <dbReference type="NCBI Taxonomy" id="1367881"/>
    <lineage>
        <taxon>Archaea</taxon>
        <taxon>Methanobacteriati</taxon>
        <taxon>Methanobacteriota</taxon>
        <taxon>Stenosarchaea group</taxon>
        <taxon>Halobacteria</taxon>
        <taxon>Halobacteriales</taxon>
        <taxon>Haloarculaceae</taxon>
        <taxon>Halorientalis</taxon>
    </lineage>
</organism>
<dbReference type="RefSeq" id="WP_139203765.1">
    <property type="nucleotide sequence ID" value="NZ_FOCX01000076.1"/>
</dbReference>
<accession>A0A1H8WV45</accession>